<organism evidence="2 3">
    <name type="scientific">Desulfotignum phosphitoxidans DSM 13687</name>
    <dbReference type="NCBI Taxonomy" id="1286635"/>
    <lineage>
        <taxon>Bacteria</taxon>
        <taxon>Pseudomonadati</taxon>
        <taxon>Thermodesulfobacteriota</taxon>
        <taxon>Desulfobacteria</taxon>
        <taxon>Desulfobacterales</taxon>
        <taxon>Desulfobacteraceae</taxon>
        <taxon>Desulfotignum</taxon>
    </lineage>
</organism>
<dbReference type="EMBL" id="APJX01000015">
    <property type="protein sequence ID" value="EMS77429.1"/>
    <property type="molecule type" value="Genomic_DNA"/>
</dbReference>
<feature type="domain" description="Antitoxin FitA-like ribbon-helix-helix" evidence="1">
    <location>
        <begin position="2"/>
        <end position="38"/>
    </location>
</feature>
<name>S0FWB0_9BACT</name>
<dbReference type="RefSeq" id="WP_006968504.1">
    <property type="nucleotide sequence ID" value="NZ_APJX01000015.1"/>
</dbReference>
<protein>
    <recommendedName>
        <fullName evidence="1">Antitoxin FitA-like ribbon-helix-helix domain-containing protein</fullName>
    </recommendedName>
</protein>
<proteinExistence type="predicted"/>
<evidence type="ECO:0000259" key="1">
    <source>
        <dbReference type="Pfam" id="PF22513"/>
    </source>
</evidence>
<evidence type="ECO:0000313" key="2">
    <source>
        <dbReference type="EMBL" id="EMS77429.1"/>
    </source>
</evidence>
<sequence length="85" mass="9629">MASLTLRNIDESLKGKLRIMAAANNRSMEEEARQILRKHLLEERCAKGIGTRISKRFSELGGIELPLSQRSYPRSTTLSELENTL</sequence>
<keyword evidence="3" id="KW-1185">Reference proteome</keyword>
<dbReference type="OrthoDB" id="2389872at2"/>
<dbReference type="SUPFAM" id="SSF47598">
    <property type="entry name" value="Ribbon-helix-helix"/>
    <property type="match status" value="1"/>
</dbReference>
<evidence type="ECO:0000313" key="3">
    <source>
        <dbReference type="Proteomes" id="UP000014216"/>
    </source>
</evidence>
<dbReference type="AlphaFoldDB" id="S0FWB0"/>
<dbReference type="GO" id="GO:0006355">
    <property type="term" value="P:regulation of DNA-templated transcription"/>
    <property type="evidence" value="ECO:0007669"/>
    <property type="project" value="InterPro"/>
</dbReference>
<gene>
    <name evidence="2" type="ORF">Dpo_15c00050</name>
</gene>
<comment type="caution">
    <text evidence="2">The sequence shown here is derived from an EMBL/GenBank/DDBJ whole genome shotgun (WGS) entry which is preliminary data.</text>
</comment>
<dbReference type="InterPro" id="IPR013321">
    <property type="entry name" value="Arc_rbn_hlx_hlx"/>
</dbReference>
<accession>S0FWB0</accession>
<dbReference type="Gene3D" id="1.10.1220.10">
    <property type="entry name" value="Met repressor-like"/>
    <property type="match status" value="1"/>
</dbReference>
<dbReference type="InterPro" id="IPR010985">
    <property type="entry name" value="Ribbon_hlx_hlx"/>
</dbReference>
<dbReference type="Pfam" id="PF22513">
    <property type="entry name" value="FitA-like_RHH"/>
    <property type="match status" value="1"/>
</dbReference>
<reference evidence="2 3" key="1">
    <citation type="journal article" date="2013" name="Genome Announc.">
        <title>Draft Genome Sequence of Desulfotignum phosphitoxidans DSM 13687 Strain FiPS-3.</title>
        <authorList>
            <person name="Poehlein A."/>
            <person name="Daniel R."/>
            <person name="Simeonova D.D."/>
        </authorList>
    </citation>
    <scope>NUCLEOTIDE SEQUENCE [LARGE SCALE GENOMIC DNA]</scope>
    <source>
        <strain evidence="2 3">DSM 13687</strain>
    </source>
</reference>
<dbReference type="InterPro" id="IPR053853">
    <property type="entry name" value="FitA-like_RHH"/>
</dbReference>
<dbReference type="Proteomes" id="UP000014216">
    <property type="component" value="Unassembled WGS sequence"/>
</dbReference>